<keyword evidence="4 6" id="KW-1133">Transmembrane helix</keyword>
<dbReference type="InterPro" id="IPR052027">
    <property type="entry name" value="PspC"/>
</dbReference>
<keyword evidence="5 6" id="KW-0472">Membrane</keyword>
<keyword evidence="2" id="KW-1003">Cell membrane</keyword>
<dbReference type="Pfam" id="PF04024">
    <property type="entry name" value="PspC"/>
    <property type="match status" value="1"/>
</dbReference>
<evidence type="ECO:0000259" key="7">
    <source>
        <dbReference type="Pfam" id="PF04024"/>
    </source>
</evidence>
<name>A0A1J5J2L4_9BACT</name>
<evidence type="ECO:0000256" key="3">
    <source>
        <dbReference type="ARBA" id="ARBA00022692"/>
    </source>
</evidence>
<keyword evidence="3 6" id="KW-0812">Transmembrane</keyword>
<evidence type="ECO:0000313" key="9">
    <source>
        <dbReference type="Proteomes" id="UP000183245"/>
    </source>
</evidence>
<evidence type="ECO:0000256" key="4">
    <source>
        <dbReference type="ARBA" id="ARBA00022989"/>
    </source>
</evidence>
<comment type="subcellular location">
    <subcellularLocation>
        <location evidence="1">Cell membrane</location>
        <topology evidence="1">Single-pass membrane protein</topology>
    </subcellularLocation>
</comment>
<gene>
    <name evidence="8" type="ORF">AUK40_00600</name>
</gene>
<dbReference type="GO" id="GO:0005886">
    <property type="term" value="C:plasma membrane"/>
    <property type="evidence" value="ECO:0007669"/>
    <property type="project" value="UniProtKB-SubCell"/>
</dbReference>
<evidence type="ECO:0000256" key="2">
    <source>
        <dbReference type="ARBA" id="ARBA00022475"/>
    </source>
</evidence>
<dbReference type="PANTHER" id="PTHR33885">
    <property type="entry name" value="PHAGE SHOCK PROTEIN C"/>
    <property type="match status" value="1"/>
</dbReference>
<dbReference type="PANTHER" id="PTHR33885:SF3">
    <property type="entry name" value="PHAGE SHOCK PROTEIN C"/>
    <property type="match status" value="1"/>
</dbReference>
<protein>
    <recommendedName>
        <fullName evidence="7">Phage shock protein PspC N-terminal domain-containing protein</fullName>
    </recommendedName>
</protein>
<dbReference type="EMBL" id="MNZT01000011">
    <property type="protein sequence ID" value="OIP99663.1"/>
    <property type="molecule type" value="Genomic_DNA"/>
</dbReference>
<accession>A0A1J5J2L4</accession>
<comment type="caution">
    <text evidence="8">The sequence shown here is derived from an EMBL/GenBank/DDBJ whole genome shotgun (WGS) entry which is preliminary data.</text>
</comment>
<evidence type="ECO:0000256" key="5">
    <source>
        <dbReference type="ARBA" id="ARBA00023136"/>
    </source>
</evidence>
<dbReference type="AlphaFoldDB" id="A0A1J5J2L4"/>
<sequence length="61" mass="6848">MKRLYRSTTDRRIAGVCGGIAEYFAIDPSLVRLLWIIFCLTGGSGVMAYLVAWLIIPERVD</sequence>
<dbReference type="Proteomes" id="UP000183245">
    <property type="component" value="Unassembled WGS sequence"/>
</dbReference>
<reference evidence="8 9" key="1">
    <citation type="journal article" date="2016" name="Environ. Microbiol.">
        <title>Genomic resolution of a cold subsurface aquifer community provides metabolic insights for novel microbes adapted to high CO concentrations.</title>
        <authorList>
            <person name="Probst A.J."/>
            <person name="Castelle C.J."/>
            <person name="Singh A."/>
            <person name="Brown C.T."/>
            <person name="Anantharaman K."/>
            <person name="Sharon I."/>
            <person name="Hug L.A."/>
            <person name="Burstein D."/>
            <person name="Emerson J.B."/>
            <person name="Thomas B.C."/>
            <person name="Banfield J.F."/>
        </authorList>
    </citation>
    <scope>NUCLEOTIDE SEQUENCE [LARGE SCALE GENOMIC DNA]</scope>
    <source>
        <strain evidence="8">CG2_30_54_11</strain>
    </source>
</reference>
<feature type="transmembrane region" description="Helical" evidence="6">
    <location>
        <begin position="33"/>
        <end position="56"/>
    </location>
</feature>
<dbReference type="STRING" id="1817892.AUK40_00600"/>
<dbReference type="InterPro" id="IPR007168">
    <property type="entry name" value="Phageshock_PspC_N"/>
</dbReference>
<organism evidence="8 9">
    <name type="scientific">Candidatus Wirthbacteria bacterium CG2_30_54_11</name>
    <dbReference type="NCBI Taxonomy" id="1817892"/>
    <lineage>
        <taxon>Bacteria</taxon>
        <taxon>Candidatus Wirthbacteria</taxon>
    </lineage>
</organism>
<evidence type="ECO:0000256" key="1">
    <source>
        <dbReference type="ARBA" id="ARBA00004162"/>
    </source>
</evidence>
<feature type="domain" description="Phage shock protein PspC N-terminal" evidence="7">
    <location>
        <begin position="2"/>
        <end position="58"/>
    </location>
</feature>
<proteinExistence type="predicted"/>
<evidence type="ECO:0000313" key="8">
    <source>
        <dbReference type="EMBL" id="OIP99663.1"/>
    </source>
</evidence>
<evidence type="ECO:0000256" key="6">
    <source>
        <dbReference type="SAM" id="Phobius"/>
    </source>
</evidence>